<keyword evidence="1" id="KW-0812">Transmembrane</keyword>
<keyword evidence="1" id="KW-1133">Transmembrane helix</keyword>
<keyword evidence="1" id="KW-0472">Membrane</keyword>
<dbReference type="AlphaFoldDB" id="A0A1I0A1B8"/>
<dbReference type="EMBL" id="FOHS01000001">
    <property type="protein sequence ID" value="SES87881.1"/>
    <property type="molecule type" value="Genomic_DNA"/>
</dbReference>
<dbReference type="OrthoDB" id="927174at2"/>
<feature type="domain" description="Signal transduction histidine kinase internal region" evidence="2">
    <location>
        <begin position="179"/>
        <end position="255"/>
    </location>
</feature>
<dbReference type="GO" id="GO:0016020">
    <property type="term" value="C:membrane"/>
    <property type="evidence" value="ECO:0007669"/>
    <property type="project" value="InterPro"/>
</dbReference>
<gene>
    <name evidence="3" type="ORF">SAMN04487998_0550</name>
</gene>
<dbReference type="Proteomes" id="UP000198697">
    <property type="component" value="Unassembled WGS sequence"/>
</dbReference>
<organism evidence="3 4">
    <name type="scientific">Hymenobacter actinosclerus</name>
    <dbReference type="NCBI Taxonomy" id="82805"/>
    <lineage>
        <taxon>Bacteria</taxon>
        <taxon>Pseudomonadati</taxon>
        <taxon>Bacteroidota</taxon>
        <taxon>Cytophagia</taxon>
        <taxon>Cytophagales</taxon>
        <taxon>Hymenobacteraceae</taxon>
        <taxon>Hymenobacter</taxon>
    </lineage>
</organism>
<keyword evidence="4" id="KW-1185">Reference proteome</keyword>
<feature type="transmembrane region" description="Helical" evidence="1">
    <location>
        <begin position="72"/>
        <end position="95"/>
    </location>
</feature>
<feature type="transmembrane region" description="Helical" evidence="1">
    <location>
        <begin position="102"/>
        <end position="121"/>
    </location>
</feature>
<protein>
    <submittedName>
        <fullName evidence="3">Histidine kinase</fullName>
    </submittedName>
</protein>
<keyword evidence="3" id="KW-0808">Transferase</keyword>
<dbReference type="Pfam" id="PF06580">
    <property type="entry name" value="His_kinase"/>
    <property type="match status" value="1"/>
</dbReference>
<reference evidence="4" key="1">
    <citation type="submission" date="2016-10" db="EMBL/GenBank/DDBJ databases">
        <authorList>
            <person name="Varghese N."/>
            <person name="Submissions S."/>
        </authorList>
    </citation>
    <scope>NUCLEOTIDE SEQUENCE [LARGE SCALE GENOMIC DNA]</scope>
    <source>
        <strain evidence="4">DSM 15310</strain>
    </source>
</reference>
<feature type="transmembrane region" description="Helical" evidence="1">
    <location>
        <begin position="41"/>
        <end position="60"/>
    </location>
</feature>
<dbReference type="PANTHER" id="PTHR34220:SF7">
    <property type="entry name" value="SENSOR HISTIDINE KINASE YPDA"/>
    <property type="match status" value="1"/>
</dbReference>
<keyword evidence="3" id="KW-0418">Kinase</keyword>
<name>A0A1I0A1B8_9BACT</name>
<evidence type="ECO:0000313" key="3">
    <source>
        <dbReference type="EMBL" id="SES87881.1"/>
    </source>
</evidence>
<evidence type="ECO:0000256" key="1">
    <source>
        <dbReference type="SAM" id="Phobius"/>
    </source>
</evidence>
<dbReference type="STRING" id="82805.SAMN04487998_0550"/>
<dbReference type="InterPro" id="IPR050640">
    <property type="entry name" value="Bact_2-comp_sensor_kinase"/>
</dbReference>
<sequence>MKPATAKLFDYEGIVASFALVQRLLPATGSMLIQRPSRSDAFLILVYWLLAAPIIFFSYLQQFGLERALAGILYTISLDTLSVYALVFGLLPLALARRNAGVVLGVLVVFVVLDAHLYWLGYGVLFDEEPLRWNLLAVLNAVMQHTKSYGMLGVLMAGKRYFDVQKRLLQTQQAQTESELRNLKAQLDPHFLFNNLNVLRGLIQHDPAEANEYLNRFASLYRFLIRHKDDDFVTLAEELRFVDEYVYLLRHRFGAAYAFRQTLPEAAELDQLLVVPGTLQLLVENAIKHNAGDEENPLLIEIEASDTELNVHHPRRPKLTPVDSIGLGLANLRERYRLLFGQEIRVEDTAAGFRVTVPVLRQRRAWAAGSEPVAVRAAG</sequence>
<dbReference type="Gene3D" id="3.30.565.10">
    <property type="entry name" value="Histidine kinase-like ATPase, C-terminal domain"/>
    <property type="match status" value="1"/>
</dbReference>
<dbReference type="PANTHER" id="PTHR34220">
    <property type="entry name" value="SENSOR HISTIDINE KINASE YPDA"/>
    <property type="match status" value="1"/>
</dbReference>
<dbReference type="InterPro" id="IPR036890">
    <property type="entry name" value="HATPase_C_sf"/>
</dbReference>
<dbReference type="InterPro" id="IPR010559">
    <property type="entry name" value="Sig_transdc_His_kin_internal"/>
</dbReference>
<accession>A0A1I0A1B8</accession>
<evidence type="ECO:0000259" key="2">
    <source>
        <dbReference type="Pfam" id="PF06580"/>
    </source>
</evidence>
<dbReference type="GO" id="GO:0000155">
    <property type="term" value="F:phosphorelay sensor kinase activity"/>
    <property type="evidence" value="ECO:0007669"/>
    <property type="project" value="InterPro"/>
</dbReference>
<proteinExistence type="predicted"/>
<evidence type="ECO:0000313" key="4">
    <source>
        <dbReference type="Proteomes" id="UP000198697"/>
    </source>
</evidence>